<gene>
    <name evidence="1" type="ORF">EHS13_33515</name>
</gene>
<sequence length="92" mass="10251">MKRSYKKSIIIIVGLAIIYVLFFPSPTPEMAVRMSLLIRQPLLAFSSSVEKGRNVGDPQSGDLYIVKSYKRPFFIVKKYKLGWVANAGGTGP</sequence>
<evidence type="ECO:0000313" key="2">
    <source>
        <dbReference type="Proteomes" id="UP000426246"/>
    </source>
</evidence>
<keyword evidence="2" id="KW-1185">Reference proteome</keyword>
<dbReference type="KEGG" id="ppsc:EHS13_33515"/>
<evidence type="ECO:0000313" key="1">
    <source>
        <dbReference type="EMBL" id="QGQ99432.1"/>
    </source>
</evidence>
<accession>A0A6B8RUD9</accession>
<protein>
    <submittedName>
        <fullName evidence="1">Uncharacterized protein</fullName>
    </submittedName>
</protein>
<dbReference type="Proteomes" id="UP000426246">
    <property type="component" value="Chromosome"/>
</dbReference>
<dbReference type="AlphaFoldDB" id="A0A6B8RUD9"/>
<dbReference type="EMBL" id="CP034235">
    <property type="protein sequence ID" value="QGQ99432.1"/>
    <property type="molecule type" value="Genomic_DNA"/>
</dbReference>
<name>A0A6B8RUD9_9BACL</name>
<organism evidence="1 2">
    <name type="scientific">Paenibacillus psychroresistens</name>
    <dbReference type="NCBI Taxonomy" id="1778678"/>
    <lineage>
        <taxon>Bacteria</taxon>
        <taxon>Bacillati</taxon>
        <taxon>Bacillota</taxon>
        <taxon>Bacilli</taxon>
        <taxon>Bacillales</taxon>
        <taxon>Paenibacillaceae</taxon>
        <taxon>Paenibacillus</taxon>
    </lineage>
</organism>
<reference evidence="2" key="1">
    <citation type="submission" date="2018-11" db="EMBL/GenBank/DDBJ databases">
        <title>Complete genome sequence of Paenibacillus sp. ML311-T8.</title>
        <authorList>
            <person name="Nam Y.-D."/>
            <person name="Kang J."/>
            <person name="Chung W.-H."/>
            <person name="Park Y.S."/>
        </authorList>
    </citation>
    <scope>NUCLEOTIDE SEQUENCE [LARGE SCALE GENOMIC DNA]</scope>
    <source>
        <strain evidence="2">ML311-T8</strain>
    </source>
</reference>
<proteinExistence type="predicted"/>
<dbReference type="RefSeq" id="WP_155704596.1">
    <property type="nucleotide sequence ID" value="NZ_CP034235.1"/>
</dbReference>
<dbReference type="OrthoDB" id="2663775at2"/>